<dbReference type="AlphaFoldDB" id="A0ABD5Z756"/>
<sequence length="156" mass="16666">MSVVFAALLVGSAAAVPVGTTLVVSDADTGAVLVSHPVHDGSTVDLTYTHSVQKTPVHDVYTVRGDTLVNTKMTFESYGWGLPARQDVREVNGTLVFDPDWEGRHLYVTPGRVAGHELVVDGHRYDLVALSNASSVRIELTDRSALDAAIDAATHE</sequence>
<reference evidence="1 2" key="1">
    <citation type="journal article" date="2019" name="Int. J. Syst. Evol. Microbiol.">
        <title>The Global Catalogue of Microorganisms (GCM) 10K type strain sequencing project: providing services to taxonomists for standard genome sequencing and annotation.</title>
        <authorList>
            <consortium name="The Broad Institute Genomics Platform"/>
            <consortium name="The Broad Institute Genome Sequencing Center for Infectious Disease"/>
            <person name="Wu L."/>
            <person name="Ma J."/>
        </authorList>
    </citation>
    <scope>NUCLEOTIDE SEQUENCE [LARGE SCALE GENOMIC DNA]</scope>
    <source>
        <strain evidence="1 2">XZGYJ-43</strain>
    </source>
</reference>
<evidence type="ECO:0000313" key="2">
    <source>
        <dbReference type="Proteomes" id="UP001596447"/>
    </source>
</evidence>
<keyword evidence="2" id="KW-1185">Reference proteome</keyword>
<comment type="caution">
    <text evidence="1">The sequence shown here is derived from an EMBL/GenBank/DDBJ whole genome shotgun (WGS) entry which is preliminary data.</text>
</comment>
<accession>A0ABD5Z756</accession>
<name>A0ABD5Z756_9EURY</name>
<organism evidence="1 2">
    <name type="scientific">Halospeciosus flavus</name>
    <dbReference type="NCBI Taxonomy" id="3032283"/>
    <lineage>
        <taxon>Archaea</taxon>
        <taxon>Methanobacteriati</taxon>
        <taxon>Methanobacteriota</taxon>
        <taxon>Stenosarchaea group</taxon>
        <taxon>Halobacteria</taxon>
        <taxon>Halobacteriales</taxon>
        <taxon>Halobacteriaceae</taxon>
        <taxon>Halospeciosus</taxon>
    </lineage>
</organism>
<dbReference type="InterPro" id="IPR014451">
    <property type="entry name" value="UCP008455"/>
</dbReference>
<dbReference type="Pfam" id="PF08905">
    <property type="entry name" value="DUF1850"/>
    <property type="match status" value="1"/>
</dbReference>
<proteinExistence type="predicted"/>
<dbReference type="EMBL" id="JBHTAR010000011">
    <property type="protein sequence ID" value="MFC7200954.1"/>
    <property type="molecule type" value="Genomic_DNA"/>
</dbReference>
<gene>
    <name evidence="1" type="ORF">ACFQJ9_16345</name>
</gene>
<protein>
    <submittedName>
        <fullName evidence="1">DUF1850 domain-containing protein</fullName>
    </submittedName>
</protein>
<dbReference type="PIRSF" id="PIRSF008455">
    <property type="entry name" value="UCP008455"/>
    <property type="match status" value="1"/>
</dbReference>
<evidence type="ECO:0000313" key="1">
    <source>
        <dbReference type="EMBL" id="MFC7200954.1"/>
    </source>
</evidence>
<dbReference type="Proteomes" id="UP001596447">
    <property type="component" value="Unassembled WGS sequence"/>
</dbReference>
<dbReference type="InterPro" id="IPR015001">
    <property type="entry name" value="DUF1850"/>
</dbReference>
<dbReference type="RefSeq" id="WP_382218354.1">
    <property type="nucleotide sequence ID" value="NZ_CP122312.1"/>
</dbReference>